<evidence type="ECO:0000313" key="1">
    <source>
        <dbReference type="EMBL" id="KAF9650006.1"/>
    </source>
</evidence>
<dbReference type="Proteomes" id="UP000886501">
    <property type="component" value="Unassembled WGS sequence"/>
</dbReference>
<reference evidence="1" key="1">
    <citation type="submission" date="2019-10" db="EMBL/GenBank/DDBJ databases">
        <authorList>
            <consortium name="DOE Joint Genome Institute"/>
            <person name="Kuo A."/>
            <person name="Miyauchi S."/>
            <person name="Kiss E."/>
            <person name="Drula E."/>
            <person name="Kohler A."/>
            <person name="Sanchez-Garcia M."/>
            <person name="Andreopoulos B."/>
            <person name="Barry K.W."/>
            <person name="Bonito G."/>
            <person name="Buee M."/>
            <person name="Carver A."/>
            <person name="Chen C."/>
            <person name="Cichocki N."/>
            <person name="Clum A."/>
            <person name="Culley D."/>
            <person name="Crous P.W."/>
            <person name="Fauchery L."/>
            <person name="Girlanda M."/>
            <person name="Hayes R."/>
            <person name="Keri Z."/>
            <person name="Labutti K."/>
            <person name="Lipzen A."/>
            <person name="Lombard V."/>
            <person name="Magnuson J."/>
            <person name="Maillard F."/>
            <person name="Morin E."/>
            <person name="Murat C."/>
            <person name="Nolan M."/>
            <person name="Ohm R."/>
            <person name="Pangilinan J."/>
            <person name="Pereira M."/>
            <person name="Perotto S."/>
            <person name="Peter M."/>
            <person name="Riley R."/>
            <person name="Sitrit Y."/>
            <person name="Stielow B."/>
            <person name="Szollosi G."/>
            <person name="Zifcakova L."/>
            <person name="Stursova M."/>
            <person name="Spatafora J.W."/>
            <person name="Tedersoo L."/>
            <person name="Vaario L.-M."/>
            <person name="Yamada A."/>
            <person name="Yan M."/>
            <person name="Wang P."/>
            <person name="Xu J."/>
            <person name="Bruns T."/>
            <person name="Baldrian P."/>
            <person name="Vilgalys R."/>
            <person name="Henrissat B."/>
            <person name="Grigoriev I.V."/>
            <person name="Hibbett D."/>
            <person name="Nagy L.G."/>
            <person name="Martin F.M."/>
        </authorList>
    </citation>
    <scope>NUCLEOTIDE SEQUENCE</scope>
    <source>
        <strain evidence="1">P2</strain>
    </source>
</reference>
<dbReference type="EMBL" id="MU117990">
    <property type="protein sequence ID" value="KAF9650006.1"/>
    <property type="molecule type" value="Genomic_DNA"/>
</dbReference>
<organism evidence="1 2">
    <name type="scientific">Thelephora ganbajun</name>
    <name type="common">Ganba fungus</name>
    <dbReference type="NCBI Taxonomy" id="370292"/>
    <lineage>
        <taxon>Eukaryota</taxon>
        <taxon>Fungi</taxon>
        <taxon>Dikarya</taxon>
        <taxon>Basidiomycota</taxon>
        <taxon>Agaricomycotina</taxon>
        <taxon>Agaricomycetes</taxon>
        <taxon>Thelephorales</taxon>
        <taxon>Thelephoraceae</taxon>
        <taxon>Thelephora</taxon>
    </lineage>
</organism>
<name>A0ACB6ZKT3_THEGA</name>
<protein>
    <submittedName>
        <fullName evidence="1">Uncharacterized protein</fullName>
    </submittedName>
</protein>
<sequence>MFLMFATFCCFGTTYYLFTPSRWVSRPGLSLINLELPSLVTSFPSSQSGLPQMHQPNPQVQPGEKFLSYLPHSGFHNQRIALENALVLARSLNQTLLVPPVRFGRRTIPYHTSTVLQRIADADYITYLCQLSDNTTNRNDTPAVRGALLDFLEPPEHYMLKKKRKPVIYTYLPWPNLT</sequence>
<evidence type="ECO:0000313" key="2">
    <source>
        <dbReference type="Proteomes" id="UP000886501"/>
    </source>
</evidence>
<keyword evidence="2" id="KW-1185">Reference proteome</keyword>
<gene>
    <name evidence="1" type="ORF">BDM02DRAFT_1688632</name>
</gene>
<reference evidence="1" key="2">
    <citation type="journal article" date="2020" name="Nat. Commun.">
        <title>Large-scale genome sequencing of mycorrhizal fungi provides insights into the early evolution of symbiotic traits.</title>
        <authorList>
            <person name="Miyauchi S."/>
            <person name="Kiss E."/>
            <person name="Kuo A."/>
            <person name="Drula E."/>
            <person name="Kohler A."/>
            <person name="Sanchez-Garcia M."/>
            <person name="Morin E."/>
            <person name="Andreopoulos B."/>
            <person name="Barry K.W."/>
            <person name="Bonito G."/>
            <person name="Buee M."/>
            <person name="Carver A."/>
            <person name="Chen C."/>
            <person name="Cichocki N."/>
            <person name="Clum A."/>
            <person name="Culley D."/>
            <person name="Crous P.W."/>
            <person name="Fauchery L."/>
            <person name="Girlanda M."/>
            <person name="Hayes R.D."/>
            <person name="Keri Z."/>
            <person name="LaButti K."/>
            <person name="Lipzen A."/>
            <person name="Lombard V."/>
            <person name="Magnuson J."/>
            <person name="Maillard F."/>
            <person name="Murat C."/>
            <person name="Nolan M."/>
            <person name="Ohm R.A."/>
            <person name="Pangilinan J."/>
            <person name="Pereira M.F."/>
            <person name="Perotto S."/>
            <person name="Peter M."/>
            <person name="Pfister S."/>
            <person name="Riley R."/>
            <person name="Sitrit Y."/>
            <person name="Stielow J.B."/>
            <person name="Szollosi G."/>
            <person name="Zifcakova L."/>
            <person name="Stursova M."/>
            <person name="Spatafora J.W."/>
            <person name="Tedersoo L."/>
            <person name="Vaario L.M."/>
            <person name="Yamada A."/>
            <person name="Yan M."/>
            <person name="Wang P."/>
            <person name="Xu J."/>
            <person name="Bruns T."/>
            <person name="Baldrian P."/>
            <person name="Vilgalys R."/>
            <person name="Dunand C."/>
            <person name="Henrissat B."/>
            <person name="Grigoriev I.V."/>
            <person name="Hibbett D."/>
            <person name="Nagy L.G."/>
            <person name="Martin F.M."/>
        </authorList>
    </citation>
    <scope>NUCLEOTIDE SEQUENCE</scope>
    <source>
        <strain evidence="1">P2</strain>
    </source>
</reference>
<comment type="caution">
    <text evidence="1">The sequence shown here is derived from an EMBL/GenBank/DDBJ whole genome shotgun (WGS) entry which is preliminary data.</text>
</comment>
<proteinExistence type="predicted"/>
<accession>A0ACB6ZKT3</accession>